<keyword evidence="3" id="KW-1185">Reference proteome</keyword>
<evidence type="ECO:0000256" key="1">
    <source>
        <dbReference type="SAM" id="MobiDB-lite"/>
    </source>
</evidence>
<proteinExistence type="predicted"/>
<dbReference type="AlphaFoldDB" id="A0A9Q1G2Z1"/>
<comment type="caution">
    <text evidence="2">The sequence shown here is derived from an EMBL/GenBank/DDBJ whole genome shotgun (WGS) entry which is preliminary data.</text>
</comment>
<feature type="region of interest" description="Disordered" evidence="1">
    <location>
        <begin position="27"/>
        <end position="48"/>
    </location>
</feature>
<dbReference type="Proteomes" id="UP001152622">
    <property type="component" value="Chromosome 2"/>
</dbReference>
<sequence length="167" mass="17547">MLALQGPGTRSSGGLVRGCLKHCRLPQASEDGSQAPGDPRSVSAPSSSGIAVWDSAYMEVTDEKAIKNELVRYASNLKPGFILLSQSAALHVAPGPVEPIYQRAEDPPPRGSGETGALASTRKGRGKGGAPHIEPHHSQRGPSAPRCAPLSNTVLLRQASFLQHKSR</sequence>
<evidence type="ECO:0000313" key="2">
    <source>
        <dbReference type="EMBL" id="KAJ8373959.1"/>
    </source>
</evidence>
<name>A0A9Q1G2Z1_SYNKA</name>
<gene>
    <name evidence="2" type="ORF">SKAU_G00045390</name>
</gene>
<organism evidence="2 3">
    <name type="scientific">Synaphobranchus kaupii</name>
    <name type="common">Kaup's arrowtooth eel</name>
    <dbReference type="NCBI Taxonomy" id="118154"/>
    <lineage>
        <taxon>Eukaryota</taxon>
        <taxon>Metazoa</taxon>
        <taxon>Chordata</taxon>
        <taxon>Craniata</taxon>
        <taxon>Vertebrata</taxon>
        <taxon>Euteleostomi</taxon>
        <taxon>Actinopterygii</taxon>
        <taxon>Neopterygii</taxon>
        <taxon>Teleostei</taxon>
        <taxon>Anguilliformes</taxon>
        <taxon>Synaphobranchidae</taxon>
        <taxon>Synaphobranchus</taxon>
    </lineage>
</organism>
<dbReference type="EMBL" id="JAINUF010000002">
    <property type="protein sequence ID" value="KAJ8373959.1"/>
    <property type="molecule type" value="Genomic_DNA"/>
</dbReference>
<reference evidence="2" key="1">
    <citation type="journal article" date="2023" name="Science">
        <title>Genome structures resolve the early diversification of teleost fishes.</title>
        <authorList>
            <person name="Parey E."/>
            <person name="Louis A."/>
            <person name="Montfort J."/>
            <person name="Bouchez O."/>
            <person name="Roques C."/>
            <person name="Iampietro C."/>
            <person name="Lluch J."/>
            <person name="Castinel A."/>
            <person name="Donnadieu C."/>
            <person name="Desvignes T."/>
            <person name="Floi Bucao C."/>
            <person name="Jouanno E."/>
            <person name="Wen M."/>
            <person name="Mejri S."/>
            <person name="Dirks R."/>
            <person name="Jansen H."/>
            <person name="Henkel C."/>
            <person name="Chen W.J."/>
            <person name="Zahm M."/>
            <person name="Cabau C."/>
            <person name="Klopp C."/>
            <person name="Thompson A.W."/>
            <person name="Robinson-Rechavi M."/>
            <person name="Braasch I."/>
            <person name="Lecointre G."/>
            <person name="Bobe J."/>
            <person name="Postlethwait J.H."/>
            <person name="Berthelot C."/>
            <person name="Roest Crollius H."/>
            <person name="Guiguen Y."/>
        </authorList>
    </citation>
    <scope>NUCLEOTIDE SEQUENCE</scope>
    <source>
        <strain evidence="2">WJC10195</strain>
    </source>
</reference>
<protein>
    <submittedName>
        <fullName evidence="2">Uncharacterized protein</fullName>
    </submittedName>
</protein>
<accession>A0A9Q1G2Z1</accession>
<feature type="region of interest" description="Disordered" evidence="1">
    <location>
        <begin position="99"/>
        <end position="150"/>
    </location>
</feature>
<evidence type="ECO:0000313" key="3">
    <source>
        <dbReference type="Proteomes" id="UP001152622"/>
    </source>
</evidence>